<dbReference type="PANTHER" id="PTHR28265">
    <property type="entry name" value="MAINTENANCE OF TELOMERE CAPPING PROTEIN 1"/>
    <property type="match status" value="1"/>
</dbReference>
<evidence type="ECO:0008006" key="3">
    <source>
        <dbReference type="Google" id="ProtNLM"/>
    </source>
</evidence>
<feature type="compositionally biased region" description="Low complexity" evidence="1">
    <location>
        <begin position="24"/>
        <end position="46"/>
    </location>
</feature>
<proteinExistence type="predicted"/>
<organism>
    <name type="scientific">Serpula lacrymans var. lacrymans (strain S7.9)</name>
    <name type="common">Dry rot fungus</name>
    <dbReference type="NCBI Taxonomy" id="578457"/>
    <lineage>
        <taxon>Eukaryota</taxon>
        <taxon>Fungi</taxon>
        <taxon>Dikarya</taxon>
        <taxon>Basidiomycota</taxon>
        <taxon>Agaricomycotina</taxon>
        <taxon>Agaricomycetes</taxon>
        <taxon>Agaricomycetidae</taxon>
        <taxon>Boletales</taxon>
        <taxon>Coniophorineae</taxon>
        <taxon>Serpulaceae</taxon>
        <taxon>Serpula</taxon>
    </lineage>
</organism>
<evidence type="ECO:0000256" key="1">
    <source>
        <dbReference type="SAM" id="MobiDB-lite"/>
    </source>
</evidence>
<dbReference type="RefSeq" id="XP_007322248.1">
    <property type="nucleotide sequence ID" value="XM_007322186.1"/>
</dbReference>
<protein>
    <recommendedName>
        <fullName evidence="3">Maintenance of telomere capping protein 1</fullName>
    </recommendedName>
</protein>
<evidence type="ECO:0000313" key="2">
    <source>
        <dbReference type="EMBL" id="EGO21291.1"/>
    </source>
</evidence>
<feature type="region of interest" description="Disordered" evidence="1">
    <location>
        <begin position="1"/>
        <end position="132"/>
    </location>
</feature>
<dbReference type="AlphaFoldDB" id="F8P775"/>
<dbReference type="KEGG" id="sla:SERLADRAFT_476299"/>
<dbReference type="OrthoDB" id="5594977at2759"/>
<dbReference type="EMBL" id="GL945439">
    <property type="protein sequence ID" value="EGO21291.1"/>
    <property type="molecule type" value="Genomic_DNA"/>
</dbReference>
<dbReference type="InterPro" id="IPR018814">
    <property type="entry name" value="DUF5427"/>
</dbReference>
<dbReference type="Pfam" id="PF10310">
    <property type="entry name" value="DUF5427"/>
    <property type="match status" value="1"/>
</dbReference>
<dbReference type="PANTHER" id="PTHR28265:SF1">
    <property type="entry name" value="MAINTENANCE OF TELOMERE CAPPING PROTEIN 1"/>
    <property type="match status" value="1"/>
</dbReference>
<accession>F8P775</accession>
<dbReference type="HOGENOM" id="CLU_034224_1_0_1"/>
<dbReference type="Proteomes" id="UP000008064">
    <property type="component" value="Unassembled WGS sequence"/>
</dbReference>
<sequence>MSKSKEEEALQFLDHLDSLNPTLGQSSGHSPSAQPGSASGGDSAQDVLAFIDELTQKSSEPPRTTAPLDDRSISRSSTPNLRKSTERVKVGSSGSPHPSSSTSSLFTKNDSTATLDSSVKTEQAEPAQANAGRWGWAWTRASAAMQQARSVVDEQVKNLPKNEQVSKWSEGMLEYAKTAQLDKLGQDFKRVGLSTLTDILNVVAPPISEHEIIQVWLSHDMKGYDGVESIVFHALTKVMEQVGSGDLTVNRVDEVRNTTESEDTPALNTVDGYDAAIKLAQANLSDFVKNNAQRLSDNSTTQSAIAHTYIYLRIQPFMASPLSTQHASASGTLADTASATSDLQFVLHLSDPGHQLVHTTVTQAIPGNWLNLWDTHDWVEHLISESLRLGVETASQNYLAARMGWYKDAISADQQRPVDTNRAE</sequence>
<feature type="compositionally biased region" description="Polar residues" evidence="1">
    <location>
        <begin position="105"/>
        <end position="121"/>
    </location>
</feature>
<reference evidence="2" key="1">
    <citation type="submission" date="2011-04" db="EMBL/GenBank/DDBJ databases">
        <title>Evolution of plant cell wall degrading machinery underlies the functional diversity of forest fungi.</title>
        <authorList>
            <consortium name="US DOE Joint Genome Institute (JGI-PGF)"/>
            <person name="Eastwood D.C."/>
            <person name="Floudas D."/>
            <person name="Binder M."/>
            <person name="Majcherczyk A."/>
            <person name="Schneider P."/>
            <person name="Aerts A."/>
            <person name="Asiegbu F.O."/>
            <person name="Baker S.E."/>
            <person name="Barry K."/>
            <person name="Bendiksby M."/>
            <person name="Blumentritt M."/>
            <person name="Coutinho P.M."/>
            <person name="Cullen D."/>
            <person name="Cullen D."/>
            <person name="Gathman A."/>
            <person name="Goodell B."/>
            <person name="Henrissat B."/>
            <person name="Ihrmark K."/>
            <person name="Kauserud H."/>
            <person name="Kohler A."/>
            <person name="LaButti K."/>
            <person name="Lapidus A."/>
            <person name="Lavin J.L."/>
            <person name="Lee Y.-H."/>
            <person name="Lindquist E."/>
            <person name="Lilly W."/>
            <person name="Lucas S."/>
            <person name="Morin E."/>
            <person name="Murat C."/>
            <person name="Oguiza J.A."/>
            <person name="Park J."/>
            <person name="Pisabarro A.G."/>
            <person name="Riley R."/>
            <person name="Rosling A."/>
            <person name="Salamov A."/>
            <person name="Schmidt O."/>
            <person name="Schmutz J."/>
            <person name="Skrede I."/>
            <person name="Stenlid J."/>
            <person name="Wiebenga A."/>
            <person name="Xie X."/>
            <person name="Kues U."/>
            <person name="Hibbett D.S."/>
            <person name="Hoffmeister D."/>
            <person name="Hogberg N."/>
            <person name="Martin F."/>
            <person name="Grigoriev I.V."/>
            <person name="Watkinson S.C."/>
        </authorList>
    </citation>
    <scope>NUCLEOTIDE SEQUENCE</scope>
    <source>
        <strain evidence="2">S7.9</strain>
    </source>
</reference>
<name>F8P775_SERL9</name>
<feature type="compositionally biased region" description="Low complexity" evidence="1">
    <location>
        <begin position="91"/>
        <end position="104"/>
    </location>
</feature>
<gene>
    <name evidence="2" type="ORF">SERLADRAFT_476299</name>
</gene>
<dbReference type="GeneID" id="18820784"/>